<reference evidence="2 3" key="2">
    <citation type="journal article" date="2010" name="Nature">
        <title>Comparative genomics reveals mobile pathogenicity chromosomes in Fusarium.</title>
        <authorList>
            <person name="Ma L.J."/>
            <person name="van der Does H.C."/>
            <person name="Borkovich K.A."/>
            <person name="Coleman J.J."/>
            <person name="Daboussi M.J."/>
            <person name="Di Pietro A."/>
            <person name="Dufresne M."/>
            <person name="Freitag M."/>
            <person name="Grabherr M."/>
            <person name="Henrissat B."/>
            <person name="Houterman P.M."/>
            <person name="Kang S."/>
            <person name="Shim W.B."/>
            <person name="Woloshuk C."/>
            <person name="Xie X."/>
            <person name="Xu J.R."/>
            <person name="Antoniw J."/>
            <person name="Baker S.E."/>
            <person name="Bluhm B.H."/>
            <person name="Breakspear A."/>
            <person name="Brown D.W."/>
            <person name="Butchko R.A."/>
            <person name="Chapman S."/>
            <person name="Coulson R."/>
            <person name="Coutinho P.M."/>
            <person name="Danchin E.G."/>
            <person name="Diener A."/>
            <person name="Gale L.R."/>
            <person name="Gardiner D.M."/>
            <person name="Goff S."/>
            <person name="Hammond-Kosack K.E."/>
            <person name="Hilburn K."/>
            <person name="Hua-Van A."/>
            <person name="Jonkers W."/>
            <person name="Kazan K."/>
            <person name="Kodira C.D."/>
            <person name="Koehrsen M."/>
            <person name="Kumar L."/>
            <person name="Lee Y.H."/>
            <person name="Li L."/>
            <person name="Manners J.M."/>
            <person name="Miranda-Saavedra D."/>
            <person name="Mukherjee M."/>
            <person name="Park G."/>
            <person name="Park J."/>
            <person name="Park S.Y."/>
            <person name="Proctor R.H."/>
            <person name="Regev A."/>
            <person name="Ruiz-Roldan M.C."/>
            <person name="Sain D."/>
            <person name="Sakthikumar S."/>
            <person name="Sykes S."/>
            <person name="Schwartz D.C."/>
            <person name="Turgeon B.G."/>
            <person name="Wapinski I."/>
            <person name="Yoder O."/>
            <person name="Young S."/>
            <person name="Zeng Q."/>
            <person name="Zhou S."/>
            <person name="Galagan J."/>
            <person name="Cuomo C.A."/>
            <person name="Kistler H.C."/>
            <person name="Rep M."/>
        </authorList>
    </citation>
    <scope>NUCLEOTIDE SEQUENCE [LARGE SCALE GENOMIC DNA]</scope>
    <source>
        <strain evidence="3">M3125 / FGSC 7600</strain>
    </source>
</reference>
<dbReference type="VEuPathDB" id="FungiDB:FVEG_17710"/>
<accession>W7NHP4</accession>
<proteinExistence type="predicted"/>
<name>W7NHP4_GIBM7</name>
<dbReference type="Proteomes" id="UP000009096">
    <property type="component" value="Unassembled WGS sequence"/>
</dbReference>
<evidence type="ECO:0000313" key="3">
    <source>
        <dbReference type="Proteomes" id="UP000009096"/>
    </source>
</evidence>
<feature type="region of interest" description="Disordered" evidence="1">
    <location>
        <begin position="1"/>
        <end position="33"/>
    </location>
</feature>
<dbReference type="KEGG" id="fvr:FVEG_17710"/>
<sequence>MQLEKMNSDKGTSWKAPRAPGHDPFRSVPMEGSNNVAFSSRGHPILNATVPSEEADCSLSSSWRLTNKGLVPVSVPALDAKDLSLHRDGVRYPLVLSRKGNARDRIRTKCSIVIFLALKVQDPPIVYLGEGNLEAREMEGFPP</sequence>
<organism evidence="2 3">
    <name type="scientific">Gibberella moniliformis (strain M3125 / FGSC 7600)</name>
    <name type="common">Maize ear and stalk rot fungus</name>
    <name type="synonym">Fusarium verticillioides</name>
    <dbReference type="NCBI Taxonomy" id="334819"/>
    <lineage>
        <taxon>Eukaryota</taxon>
        <taxon>Fungi</taxon>
        <taxon>Dikarya</taxon>
        <taxon>Ascomycota</taxon>
        <taxon>Pezizomycotina</taxon>
        <taxon>Sordariomycetes</taxon>
        <taxon>Hypocreomycetidae</taxon>
        <taxon>Hypocreales</taxon>
        <taxon>Nectriaceae</taxon>
        <taxon>Fusarium</taxon>
        <taxon>Fusarium fujikuroi species complex</taxon>
    </lineage>
</organism>
<reference evidence="3" key="1">
    <citation type="journal article" date="2007" name="Science">
        <title>The Fusarium graminearum genome reveals a link between localized polymorphism and pathogen specialization.</title>
        <authorList>
            <person name="Cuomo C.A."/>
            <person name="Gueldener U."/>
            <person name="Xu J.-R."/>
            <person name="Trail F."/>
            <person name="Turgeon B.G."/>
            <person name="Di Pietro A."/>
            <person name="Walton J.D."/>
            <person name="Ma L.-J."/>
            <person name="Baker S.E."/>
            <person name="Rep M."/>
            <person name="Adam G."/>
            <person name="Antoniw J."/>
            <person name="Baldwin T."/>
            <person name="Calvo S.E."/>
            <person name="Chang Y.-L."/>
            <person name="DeCaprio D."/>
            <person name="Gale L.R."/>
            <person name="Gnerre S."/>
            <person name="Goswami R.S."/>
            <person name="Hammond-Kosack K."/>
            <person name="Harris L.J."/>
            <person name="Hilburn K."/>
            <person name="Kennell J.C."/>
            <person name="Kroken S."/>
            <person name="Magnuson J.K."/>
            <person name="Mannhaupt G."/>
            <person name="Mauceli E.W."/>
            <person name="Mewes H.-W."/>
            <person name="Mitterbauer R."/>
            <person name="Muehlbauer G."/>
            <person name="Muensterkoetter M."/>
            <person name="Nelson D."/>
            <person name="O'Donnell K."/>
            <person name="Ouellet T."/>
            <person name="Qi W."/>
            <person name="Quesneville H."/>
            <person name="Roncero M.I.G."/>
            <person name="Seong K.-Y."/>
            <person name="Tetko I.V."/>
            <person name="Urban M."/>
            <person name="Waalwijk C."/>
            <person name="Ward T.J."/>
            <person name="Yao J."/>
            <person name="Birren B.W."/>
            <person name="Kistler H.C."/>
        </authorList>
    </citation>
    <scope>NUCLEOTIDE SEQUENCE [LARGE SCALE GENOMIC DNA]</scope>
    <source>
        <strain evidence="3">M3125 / FGSC 7600</strain>
    </source>
</reference>
<evidence type="ECO:0000256" key="1">
    <source>
        <dbReference type="SAM" id="MobiDB-lite"/>
    </source>
</evidence>
<dbReference type="AlphaFoldDB" id="W7NHP4"/>
<gene>
    <name evidence="2" type="ORF">FVEG_17710</name>
</gene>
<dbReference type="GeneID" id="30074586"/>
<evidence type="ECO:0000313" key="2">
    <source>
        <dbReference type="EMBL" id="EWG55942.1"/>
    </source>
</evidence>
<dbReference type="RefSeq" id="XP_018762133.1">
    <property type="nucleotide sequence ID" value="XM_018906941.1"/>
</dbReference>
<dbReference type="EMBL" id="DS022266">
    <property type="protein sequence ID" value="EWG55942.1"/>
    <property type="molecule type" value="Genomic_DNA"/>
</dbReference>
<keyword evidence="3" id="KW-1185">Reference proteome</keyword>
<protein>
    <submittedName>
        <fullName evidence="2">Uncharacterized protein</fullName>
    </submittedName>
</protein>